<dbReference type="Proteomes" id="UP000030475">
    <property type="component" value="Unassembled WGS sequence"/>
</dbReference>
<dbReference type="AlphaFoldDB" id="A0AA40M9H3"/>
<dbReference type="InterPro" id="IPR018655">
    <property type="entry name" value="DUF2086"/>
</dbReference>
<reference evidence="1 2" key="1">
    <citation type="submission" date="2014-08" db="EMBL/GenBank/DDBJ databases">
        <authorList>
            <person name="Bunnell A."/>
            <person name="Chain P.S."/>
            <person name="Chertkov O."/>
            <person name="Currie B.J."/>
            <person name="Daligault H.E."/>
            <person name="Davenport K.W."/>
            <person name="Davis C."/>
            <person name="Gleasner C.D."/>
            <person name="Johnson S.L."/>
            <person name="Kaestli M."/>
            <person name="Koren S."/>
            <person name="Kunde Y.A."/>
            <person name="Mayo M."/>
            <person name="McMurry K.K."/>
            <person name="Price E.P."/>
            <person name="Reitenga K.G."/>
            <person name="Robison R."/>
            <person name="Rosovitz M.J."/>
            <person name="Sarovich D.S."/>
            <person name="Teshima H."/>
        </authorList>
    </citation>
    <scope>NUCLEOTIDE SEQUENCE [LARGE SCALE GENOMIC DNA]</scope>
    <source>
        <strain evidence="1 2">MSHR44</strain>
    </source>
</reference>
<protein>
    <submittedName>
        <fullName evidence="1">Oxygenase, catalysing oxidative methylation of damaged DNA family protein</fullName>
    </submittedName>
</protein>
<comment type="caution">
    <text evidence="1">The sequence shown here is derived from an EMBL/GenBank/DDBJ whole genome shotgun (WGS) entry which is preliminary data.</text>
</comment>
<proteinExistence type="predicted"/>
<dbReference type="RefSeq" id="WP_038738919.1">
    <property type="nucleotide sequence ID" value="NZ_KN323088.1"/>
</dbReference>
<dbReference type="EMBL" id="JQIM01000010">
    <property type="protein sequence ID" value="KGX05586.1"/>
    <property type="molecule type" value="Genomic_DNA"/>
</dbReference>
<accession>A0AA40M9H3</accession>
<organism evidence="1 2">
    <name type="scientific">Burkholderia pseudomallei</name>
    <name type="common">Pseudomonas pseudomallei</name>
    <dbReference type="NCBI Taxonomy" id="28450"/>
    <lineage>
        <taxon>Bacteria</taxon>
        <taxon>Pseudomonadati</taxon>
        <taxon>Pseudomonadota</taxon>
        <taxon>Betaproteobacteria</taxon>
        <taxon>Burkholderiales</taxon>
        <taxon>Burkholderiaceae</taxon>
        <taxon>Burkholderia</taxon>
        <taxon>pseudomallei group</taxon>
    </lineage>
</organism>
<evidence type="ECO:0000313" key="1">
    <source>
        <dbReference type="EMBL" id="KGX05586.1"/>
    </source>
</evidence>
<dbReference type="Pfam" id="PF09859">
    <property type="entry name" value="Oxygenase-NA"/>
    <property type="match status" value="1"/>
</dbReference>
<evidence type="ECO:0000313" key="2">
    <source>
        <dbReference type="Proteomes" id="UP000030475"/>
    </source>
</evidence>
<gene>
    <name evidence="1" type="ORF">Y036_2877</name>
</gene>
<sequence length="235" mass="26277">MPYVTVDVDRLDWATIASQLDVEGYAMLPGFLSASAARDVAQHTERMCVAGRVSLASIGLGHGELLYPGAVPSIPVELWRTAFYPRLADIANRWNEVLGIENRYPKTLVEYLRRNQQAGQIQAQSHVNRLGVDDHVSLHQRSDGEQVFPLQIVGLLSEPGVDFDGGEFVMTEQRPRMQSRPMVLPLKLGDMAIIATAERPFKGTKGYYRVNLKHAISRVRMGKRIGLELSFHNEP</sequence>
<name>A0AA40M9H3_BURPE</name>